<evidence type="ECO:0000256" key="2">
    <source>
        <dbReference type="ARBA" id="ARBA00022801"/>
    </source>
</evidence>
<evidence type="ECO:0000256" key="1">
    <source>
        <dbReference type="ARBA" id="ARBA00022723"/>
    </source>
</evidence>
<evidence type="ECO:0000313" key="5">
    <source>
        <dbReference type="Proteomes" id="UP000548582"/>
    </source>
</evidence>
<dbReference type="Proteomes" id="UP000548582">
    <property type="component" value="Unassembled WGS sequence"/>
</dbReference>
<accession>A0A848EHH2</accession>
<reference evidence="4 5" key="1">
    <citation type="submission" date="2020-03" db="EMBL/GenBank/DDBJ databases">
        <authorList>
            <person name="Sun Q."/>
        </authorList>
    </citation>
    <scope>NUCLEOTIDE SEQUENCE [LARGE SCALE GENOMIC DNA]</scope>
    <source>
        <strain evidence="4 5">JC162</strain>
    </source>
</reference>
<dbReference type="InterPro" id="IPR006674">
    <property type="entry name" value="HD_domain"/>
</dbReference>
<organism evidence="4 5">
    <name type="scientific">Neoroseomonas marina</name>
    <dbReference type="NCBI Taxonomy" id="1232220"/>
    <lineage>
        <taxon>Bacteria</taxon>
        <taxon>Pseudomonadati</taxon>
        <taxon>Pseudomonadota</taxon>
        <taxon>Alphaproteobacteria</taxon>
        <taxon>Acetobacterales</taxon>
        <taxon>Acetobacteraceae</taxon>
        <taxon>Neoroseomonas</taxon>
    </lineage>
</organism>
<evidence type="ECO:0000313" key="4">
    <source>
        <dbReference type="EMBL" id="NMJ44094.1"/>
    </source>
</evidence>
<dbReference type="EMBL" id="JABBKX010000012">
    <property type="protein sequence ID" value="NMJ44094.1"/>
    <property type="molecule type" value="Genomic_DNA"/>
</dbReference>
<keyword evidence="2" id="KW-0378">Hydrolase</keyword>
<comment type="caution">
    <text evidence="4">The sequence shown here is derived from an EMBL/GenBank/DDBJ whole genome shotgun (WGS) entry which is preliminary data.</text>
</comment>
<dbReference type="Gene3D" id="1.10.3210.10">
    <property type="entry name" value="Hypothetical protein af1432"/>
    <property type="match status" value="1"/>
</dbReference>
<feature type="domain" description="HD" evidence="3">
    <location>
        <begin position="16"/>
        <end position="169"/>
    </location>
</feature>
<dbReference type="PANTHER" id="PTHR11845:SF13">
    <property type="entry name" value="5'-DEOXYNUCLEOTIDASE HDDC2"/>
    <property type="match status" value="1"/>
</dbReference>
<dbReference type="GO" id="GO:0046872">
    <property type="term" value="F:metal ion binding"/>
    <property type="evidence" value="ECO:0007669"/>
    <property type="project" value="UniProtKB-KW"/>
</dbReference>
<name>A0A848EHH2_9PROT</name>
<dbReference type="GO" id="GO:0005737">
    <property type="term" value="C:cytoplasm"/>
    <property type="evidence" value="ECO:0007669"/>
    <property type="project" value="TreeGrafter"/>
</dbReference>
<dbReference type="AlphaFoldDB" id="A0A848EHH2"/>
<dbReference type="PANTHER" id="PTHR11845">
    <property type="entry name" value="5'-DEOXYNUCLEOTIDASE HDDC2"/>
    <property type="match status" value="1"/>
</dbReference>
<dbReference type="SUPFAM" id="SSF109604">
    <property type="entry name" value="HD-domain/PDEase-like"/>
    <property type="match status" value="1"/>
</dbReference>
<dbReference type="RefSeq" id="WP_170056286.1">
    <property type="nucleotide sequence ID" value="NZ_JABBKX010000012.1"/>
</dbReference>
<dbReference type="Pfam" id="PF13023">
    <property type="entry name" value="HD_3"/>
    <property type="match status" value="1"/>
</dbReference>
<dbReference type="InterPro" id="IPR039356">
    <property type="entry name" value="YfbR/HDDC2"/>
</dbReference>
<proteinExistence type="predicted"/>
<evidence type="ECO:0000259" key="3">
    <source>
        <dbReference type="Pfam" id="PF13023"/>
    </source>
</evidence>
<sequence length="201" mass="21716">MQPERAAAILDFLALADRLKTVERRGRVVLPDGATRRENSAEHCWSLALIGTLLHAEVAEPVDLGRALMMVAIHDLVEIEAGDTFAYDVAGRATQAAREAAAAETVFGLLPGDLGGRLRALWEEFEAGTTSEARFAMACDRMQGFLQNVMTGGIAWKEHGVSRADTLPRMTPAMQVDPVFAALIGRLYDRAEAEALLGPEA</sequence>
<protein>
    <submittedName>
        <fullName evidence="4">HD domain-containing protein</fullName>
    </submittedName>
</protein>
<dbReference type="GO" id="GO:0002953">
    <property type="term" value="F:5'-deoxynucleotidase activity"/>
    <property type="evidence" value="ECO:0007669"/>
    <property type="project" value="InterPro"/>
</dbReference>
<keyword evidence="5" id="KW-1185">Reference proteome</keyword>
<keyword evidence="1" id="KW-0479">Metal-binding</keyword>
<gene>
    <name evidence="4" type="ORF">GWK16_22795</name>
</gene>